<comment type="caution">
    <text evidence="1">The sequence shown here is derived from an EMBL/GenBank/DDBJ whole genome shotgun (WGS) entry which is preliminary data.</text>
</comment>
<keyword evidence="2" id="KW-1185">Reference proteome</keyword>
<organism evidence="1 2">
    <name type="scientific">Vermiconidia calcicola</name>
    <dbReference type="NCBI Taxonomy" id="1690605"/>
    <lineage>
        <taxon>Eukaryota</taxon>
        <taxon>Fungi</taxon>
        <taxon>Dikarya</taxon>
        <taxon>Ascomycota</taxon>
        <taxon>Pezizomycotina</taxon>
        <taxon>Dothideomycetes</taxon>
        <taxon>Dothideomycetidae</taxon>
        <taxon>Mycosphaerellales</taxon>
        <taxon>Extremaceae</taxon>
        <taxon>Vermiconidia</taxon>
    </lineage>
</organism>
<sequence>MATMTAEAATTHLNNDYTQLFPQHQSLRAMIGILLSLGLDSKRGALGWAAIFYQHDL</sequence>
<evidence type="ECO:0000313" key="1">
    <source>
        <dbReference type="EMBL" id="KAK3705818.1"/>
    </source>
</evidence>
<gene>
    <name evidence="1" type="ORF">LTR37_013125</name>
</gene>
<evidence type="ECO:0000313" key="2">
    <source>
        <dbReference type="Proteomes" id="UP001281147"/>
    </source>
</evidence>
<dbReference type="EMBL" id="JAUTXU010000126">
    <property type="protein sequence ID" value="KAK3705818.1"/>
    <property type="molecule type" value="Genomic_DNA"/>
</dbReference>
<accession>A0ACC3MXD7</accession>
<dbReference type="Proteomes" id="UP001281147">
    <property type="component" value="Unassembled WGS sequence"/>
</dbReference>
<name>A0ACC3MXD7_9PEZI</name>
<proteinExistence type="predicted"/>
<protein>
    <submittedName>
        <fullName evidence="1">Uncharacterized protein</fullName>
    </submittedName>
</protein>
<reference evidence="1" key="1">
    <citation type="submission" date="2023-07" db="EMBL/GenBank/DDBJ databases">
        <title>Black Yeasts Isolated from many extreme environments.</title>
        <authorList>
            <person name="Coleine C."/>
            <person name="Stajich J.E."/>
            <person name="Selbmann L."/>
        </authorList>
    </citation>
    <scope>NUCLEOTIDE SEQUENCE</scope>
    <source>
        <strain evidence="1">CCFEE 5714</strain>
    </source>
</reference>